<dbReference type="InterPro" id="IPR039426">
    <property type="entry name" value="TonB-dep_rcpt-like"/>
</dbReference>
<dbReference type="Pfam" id="PF07715">
    <property type="entry name" value="Plug"/>
    <property type="match status" value="1"/>
</dbReference>
<dbReference type="SUPFAM" id="SSF49464">
    <property type="entry name" value="Carboxypeptidase regulatory domain-like"/>
    <property type="match status" value="1"/>
</dbReference>
<dbReference type="InterPro" id="IPR023996">
    <property type="entry name" value="TonB-dep_OMP_SusC/RagA"/>
</dbReference>
<dbReference type="Gene3D" id="2.170.130.10">
    <property type="entry name" value="TonB-dependent receptor, plug domain"/>
    <property type="match status" value="1"/>
</dbReference>
<comment type="caution">
    <text evidence="5">The sequence shown here is derived from an EMBL/GenBank/DDBJ whole genome shotgun (WGS) entry which is preliminary data.</text>
</comment>
<dbReference type="NCBIfam" id="TIGR04057">
    <property type="entry name" value="SusC_RagA_signa"/>
    <property type="match status" value="1"/>
</dbReference>
<dbReference type="EMBL" id="VSSQ01000260">
    <property type="protein sequence ID" value="MPL88567.1"/>
    <property type="molecule type" value="Genomic_DNA"/>
</dbReference>
<keyword evidence="3" id="KW-0998">Cell outer membrane</keyword>
<evidence type="ECO:0000256" key="1">
    <source>
        <dbReference type="ARBA" id="ARBA00022448"/>
    </source>
</evidence>
<dbReference type="InterPro" id="IPR008969">
    <property type="entry name" value="CarboxyPept-like_regulatory"/>
</dbReference>
<dbReference type="Pfam" id="PF13715">
    <property type="entry name" value="CarbopepD_reg_2"/>
    <property type="match status" value="1"/>
</dbReference>
<evidence type="ECO:0000259" key="4">
    <source>
        <dbReference type="SMART" id="SM00965"/>
    </source>
</evidence>
<dbReference type="AlphaFoldDB" id="A0A644VBH4"/>
<evidence type="ECO:0000256" key="2">
    <source>
        <dbReference type="ARBA" id="ARBA00023136"/>
    </source>
</evidence>
<dbReference type="InterPro" id="IPR023997">
    <property type="entry name" value="TonB-dep_OMP_SusC/RagA_CS"/>
</dbReference>
<dbReference type="InterPro" id="IPR037066">
    <property type="entry name" value="Plug_dom_sf"/>
</dbReference>
<accession>A0A644VBH4</accession>
<organism evidence="5">
    <name type="scientific">bioreactor metagenome</name>
    <dbReference type="NCBI Taxonomy" id="1076179"/>
    <lineage>
        <taxon>unclassified sequences</taxon>
        <taxon>metagenomes</taxon>
        <taxon>ecological metagenomes</taxon>
    </lineage>
</organism>
<sequence length="1152" mass="130524">MKNHIQLERFNFSNLRLIAAFVVLFVHLFFVSVVNAQTQQLTIQQQNISLEALLSIIEKEGKVVFFYIDKDINISQKVSLSVKNQPLTKVLDELFKNTQNDYRIDGKQIYITKKTPAKETKNASEKIRRKVTGKVLDVQTGEPLVGANVWVKESNTGTITDINGEFSLNISSDDRNVNVSYLGYERKDIVINDQSTYNVFLSQSSSFLEEVIVVGYGSQTKSTLTGAVTSIDTEALVNSPNSSVANVLSGKVTGISTVQSSGQPGKEDPAIYVRGLGSLSPGASSPLILVDGVERPFSQMDPNEIESISVLKDASATAVFGVRGANGVIMVTTRRGKKGAAKISVTSSVGLQMPTRVLETADSYTYATIHNEMRANDNGVPVFSDYVLERFRLKDEPIMFPDVNWTDYIMNKSSMQTQHNVNISGGSDDVKYFVSLGLLYQNGLFKQFPELDYDNNYNYRRYNYRTNLDLNITKTTTLNIGIGGIVGDIREPYNTYTHGPWYSMLITQPFSSPGIIDGKLIKNDNIFFQGIQLVTPLEHHYGRGTQSSVNNRANFDLSLKQDLSFLTKGLSFEVKGAYNTTYQFDKVYQRNIEIHTPYYTSTLKDPGLELTDPNFDKTIVYRVEGINSQVHYRESNSKARNWYFESSLRYNRKFGDHNLGGVVLYTQNKRYYPQQYPELPTAYVGLVGRLTYDYRSKYLTEFNVGYNGSENFAPGKRFGLFPAGSLGYVLTEESFMKEQNIIDYFKVRASLGLVGNDNIGNFRYLYLQDSYMVDVAGTYHDSRGNYGGGYNFGYDNANLMLGAKENRIGNPNITWEKSFKQNLGLDLYVLDNRLKFTVDLFKESRRDILINRLTIPLLTNLTSDILPVVNLGKVNNKGYEIEVEWNQTIDNFNYWINANVSYAKNKIIYMDEIEPNEAYMARTGRSVGEQFGYIAEGFYNNNDFDNQGNLISGLPDPIIKVYPGDVKFKDLNNDDIIDSDDQTFIGYSDIPQYIFGFNHGLKYKGFHVHFNWIGATNRNLLLVDDFRKPFRLAGVSLLMYHVNERWTPETAETATFPRITSNNADYNYNRNSSLFVKDGSYIRLKNLTIGYDIKKNRFLSQLGISKLTINLTGYNLLTFDKFNLIDPENTPTNTGYAYPITKMYNLGVNINF</sequence>
<dbReference type="InterPro" id="IPR011662">
    <property type="entry name" value="Secretin/TonB_short_N"/>
</dbReference>
<name>A0A644VBH4_9ZZZZ</name>
<dbReference type="PROSITE" id="PS52016">
    <property type="entry name" value="TONB_DEPENDENT_REC_3"/>
    <property type="match status" value="1"/>
</dbReference>
<dbReference type="SUPFAM" id="SSF56935">
    <property type="entry name" value="Porins"/>
    <property type="match status" value="1"/>
</dbReference>
<protein>
    <recommendedName>
        <fullName evidence="4">Secretin/TonB short N-terminal domain-containing protein</fullName>
    </recommendedName>
</protein>
<feature type="domain" description="Secretin/TonB short N-terminal" evidence="4">
    <location>
        <begin position="63"/>
        <end position="114"/>
    </location>
</feature>
<dbReference type="InterPro" id="IPR012910">
    <property type="entry name" value="Plug_dom"/>
</dbReference>
<dbReference type="FunFam" id="2.170.130.10:FF:000003">
    <property type="entry name" value="SusC/RagA family TonB-linked outer membrane protein"/>
    <property type="match status" value="1"/>
</dbReference>
<gene>
    <name evidence="5" type="ORF">SDC9_34593</name>
</gene>
<dbReference type="SMART" id="SM00965">
    <property type="entry name" value="STN"/>
    <property type="match status" value="1"/>
</dbReference>
<evidence type="ECO:0000313" key="5">
    <source>
        <dbReference type="EMBL" id="MPL88567.1"/>
    </source>
</evidence>
<reference evidence="5" key="1">
    <citation type="submission" date="2019-08" db="EMBL/GenBank/DDBJ databases">
        <authorList>
            <person name="Kucharzyk K."/>
            <person name="Murdoch R.W."/>
            <person name="Higgins S."/>
            <person name="Loffler F."/>
        </authorList>
    </citation>
    <scope>NUCLEOTIDE SEQUENCE</scope>
</reference>
<keyword evidence="2" id="KW-0472">Membrane</keyword>
<evidence type="ECO:0000256" key="3">
    <source>
        <dbReference type="ARBA" id="ARBA00023237"/>
    </source>
</evidence>
<proteinExistence type="predicted"/>
<dbReference type="Gene3D" id="2.60.40.1120">
    <property type="entry name" value="Carboxypeptidase-like, regulatory domain"/>
    <property type="match status" value="1"/>
</dbReference>
<dbReference type="GO" id="GO:0019867">
    <property type="term" value="C:outer membrane"/>
    <property type="evidence" value="ECO:0007669"/>
    <property type="project" value="InterPro"/>
</dbReference>
<dbReference type="NCBIfam" id="TIGR04056">
    <property type="entry name" value="OMP_RagA_SusC"/>
    <property type="match status" value="1"/>
</dbReference>
<dbReference type="Pfam" id="PF07660">
    <property type="entry name" value="STN"/>
    <property type="match status" value="1"/>
</dbReference>
<keyword evidence="1" id="KW-0813">Transport</keyword>